<evidence type="ECO:0000313" key="3">
    <source>
        <dbReference type="EMBL" id="XCH47019.1"/>
    </source>
</evidence>
<feature type="domain" description="CRISPR type III-associated protein" evidence="2">
    <location>
        <begin position="8"/>
        <end position="211"/>
    </location>
</feature>
<reference evidence="3" key="1">
    <citation type="submission" date="2024-01" db="EMBL/GenBank/DDBJ databases">
        <title>The first autotrophic representatives of the genus Thermodesulfovibrio.</title>
        <authorList>
            <person name="Maltseva A.I."/>
            <person name="Elcheninov A.G."/>
            <person name="Kublanov I.V."/>
            <person name="Lebedinsky A.V."/>
            <person name="Frolov E.N."/>
        </authorList>
    </citation>
    <scope>NUCLEOTIDE SEQUENCE</scope>
    <source>
        <strain evidence="3">3907-1M</strain>
    </source>
</reference>
<dbReference type="AlphaFoldDB" id="A0AAU8GXS1"/>
<gene>
    <name evidence="3" type="ORF">V4D30_01785</name>
</gene>
<dbReference type="EMBL" id="CP144373">
    <property type="protein sequence ID" value="XCH47019.1"/>
    <property type="molecule type" value="Genomic_DNA"/>
</dbReference>
<dbReference type="Pfam" id="PF03787">
    <property type="entry name" value="RAMPs"/>
    <property type="match status" value="1"/>
</dbReference>
<evidence type="ECO:0000256" key="1">
    <source>
        <dbReference type="ARBA" id="ARBA00023118"/>
    </source>
</evidence>
<sequence>MQAIRYRITALSPLIFSSNTGDPNMVATLDYIPGSHLRGLFANEFIEKNKLNAVAESDERFFKWFIKGEIKFLNAYIASRDYQNEFQIHYPVPLSIQREKHDDSKIYDLLLTEIEDEEIQTKPFDGNYCRLKESSIYLESLNKSINFHHSRDRHTGVAKQGIIFNYESIDEGQVFEGFILSSAENLLEFKKSFPQGVYYLGRSKSNQYGKVRFEILSDEPFEFYSEIKDSDIKAGEAVLTLLSDTIIYNENGFPVVDIKEFERAIGCPVKKAFIRAKEWEGFISVWRLKTPLEICFTAGSAFIIDVKEDDIPRLRQLQKKGIGMLTHLGFGRFVIGWQESEKYYIAQKDKKYSKPVSTPPQALKSIISSLAEEFLIANTQKIAIRKASEFEKNIPPKSLLSKLEKAVTEDKLTELLKNLKTTAKNHLTKCKTSEQTLYDFLVDFLKKDNHEELKNLLNEHNFNRILRDFELFDINNSDILTKLKKTYLSTLLSVLRKMQNRR</sequence>
<dbReference type="GO" id="GO:0051607">
    <property type="term" value="P:defense response to virus"/>
    <property type="evidence" value="ECO:0007669"/>
    <property type="project" value="UniProtKB-KW"/>
</dbReference>
<keyword evidence="1" id="KW-0051">Antiviral defense</keyword>
<proteinExistence type="predicted"/>
<dbReference type="RefSeq" id="WP_353684546.1">
    <property type="nucleotide sequence ID" value="NZ_CP144373.1"/>
</dbReference>
<dbReference type="KEGG" id="taut:V4D30_01785"/>
<protein>
    <submittedName>
        <fullName evidence="3">RAMP superfamily CRISPR-associated protein</fullName>
    </submittedName>
</protein>
<evidence type="ECO:0000259" key="2">
    <source>
        <dbReference type="Pfam" id="PF03787"/>
    </source>
</evidence>
<dbReference type="InterPro" id="IPR005537">
    <property type="entry name" value="RAMP_III_fam"/>
</dbReference>
<organism evidence="3">
    <name type="scientific">Thermodesulfovibrio autotrophicus</name>
    <dbReference type="NCBI Taxonomy" id="3118333"/>
    <lineage>
        <taxon>Bacteria</taxon>
        <taxon>Pseudomonadati</taxon>
        <taxon>Nitrospirota</taxon>
        <taxon>Thermodesulfovibrionia</taxon>
        <taxon>Thermodesulfovibrionales</taxon>
        <taxon>Thermodesulfovibrionaceae</taxon>
        <taxon>Thermodesulfovibrio</taxon>
    </lineage>
</organism>
<name>A0AAU8GXS1_9BACT</name>
<accession>A0AAU8GXS1</accession>